<organism evidence="4 5">
    <name type="scientific">Polaribacter haliotis</name>
    <dbReference type="NCBI Taxonomy" id="1888915"/>
    <lineage>
        <taxon>Bacteria</taxon>
        <taxon>Pseudomonadati</taxon>
        <taxon>Bacteroidota</taxon>
        <taxon>Flavobacteriia</taxon>
        <taxon>Flavobacteriales</taxon>
        <taxon>Flavobacteriaceae</taxon>
    </lineage>
</organism>
<feature type="chain" id="PRO_5032454936" evidence="2">
    <location>
        <begin position="19"/>
        <end position="393"/>
    </location>
</feature>
<dbReference type="KEGG" id="phal:H9I45_15700"/>
<evidence type="ECO:0000256" key="1">
    <source>
        <dbReference type="ARBA" id="ARBA00022729"/>
    </source>
</evidence>
<accession>A0A7L8AFH2</accession>
<keyword evidence="1 2" id="KW-0732">Signal</keyword>
<dbReference type="NCBIfam" id="TIGR04183">
    <property type="entry name" value="Por_Secre_tail"/>
    <property type="match status" value="1"/>
</dbReference>
<dbReference type="Pfam" id="PF18962">
    <property type="entry name" value="Por_Secre_tail"/>
    <property type="match status" value="1"/>
</dbReference>
<evidence type="ECO:0000259" key="3">
    <source>
        <dbReference type="Pfam" id="PF18962"/>
    </source>
</evidence>
<gene>
    <name evidence="4" type="ORF">H9I45_15700</name>
</gene>
<dbReference type="AlphaFoldDB" id="A0A7L8AFH2"/>
<evidence type="ECO:0000256" key="2">
    <source>
        <dbReference type="SAM" id="SignalP"/>
    </source>
</evidence>
<protein>
    <submittedName>
        <fullName evidence="4">T9SS type A sorting domain-containing protein</fullName>
    </submittedName>
</protein>
<dbReference type="OrthoDB" id="1491720at2"/>
<evidence type="ECO:0000313" key="4">
    <source>
        <dbReference type="EMBL" id="QOD60763.1"/>
    </source>
</evidence>
<sequence length="393" mass="44952">MKKITFLLFTLLTFSIFGQDKLTSKINQSYDGVNWVNNSRSTYKYNSNNNLTEDAYYNWNSINASWDLSGIDTYTYNSQNKLVTDTYENIDSSTGNPVDGYKTIYTYNSNNQIIESIDQERKNNNWVNEFRSTFTYTNNKITGLLSEEWNGSSWVLVTEAAQQDASSRIVINYGSNNLVSEFIYEEWNGSSWDLDSRDTYTYNAINKQTQNISQDWNGTSYVNNYKSEYTYDGNGNLILEKDFDFDNGTFTSNYEESYTFDTSQLMSTIINPFKDRTGFAALTGEDTRFVNKILTSSTGANDRTTYYYNGETASVEDFVTLNFKAYPNPTSGVFTIDTANFEVEKIDIFNVSGKKVFSTNQKQVDITSLSKGVYLLKLETTAGKFVSKRIIKN</sequence>
<dbReference type="RefSeq" id="WP_088354182.1">
    <property type="nucleotide sequence ID" value="NZ_CP061813.1"/>
</dbReference>
<feature type="signal peptide" evidence="2">
    <location>
        <begin position="1"/>
        <end position="18"/>
    </location>
</feature>
<dbReference type="InterPro" id="IPR026444">
    <property type="entry name" value="Secre_tail"/>
</dbReference>
<dbReference type="Proteomes" id="UP000516764">
    <property type="component" value="Chromosome"/>
</dbReference>
<keyword evidence="5" id="KW-1185">Reference proteome</keyword>
<proteinExistence type="predicted"/>
<dbReference type="EMBL" id="CP061813">
    <property type="protein sequence ID" value="QOD60763.1"/>
    <property type="molecule type" value="Genomic_DNA"/>
</dbReference>
<reference evidence="4 5" key="1">
    <citation type="journal article" date="2016" name="Int. J. Syst. Evol. Microbiol.">
        <title>Polaribacter haliotis sp. nov., isolated from the gut of abalone Haliotis discus hannai.</title>
        <authorList>
            <person name="Kim Y.O."/>
            <person name="Park I.S."/>
            <person name="Park S."/>
            <person name="Nam B.H."/>
            <person name="Park J.M."/>
            <person name="Kim D.G."/>
            <person name="Yoon J.H."/>
        </authorList>
    </citation>
    <scope>NUCLEOTIDE SEQUENCE [LARGE SCALE GENOMIC DNA]</scope>
    <source>
        <strain evidence="4 5">KCTC 52418</strain>
    </source>
</reference>
<dbReference type="Gene3D" id="2.40.128.720">
    <property type="match status" value="4"/>
</dbReference>
<evidence type="ECO:0000313" key="5">
    <source>
        <dbReference type="Proteomes" id="UP000516764"/>
    </source>
</evidence>
<feature type="domain" description="Secretion system C-terminal sorting" evidence="3">
    <location>
        <begin position="326"/>
        <end position="391"/>
    </location>
</feature>
<name>A0A7L8AFH2_9FLAO</name>